<dbReference type="Pfam" id="PF06527">
    <property type="entry name" value="TniQ"/>
    <property type="match status" value="1"/>
</dbReference>
<dbReference type="InterPro" id="IPR009492">
    <property type="entry name" value="TniQ"/>
</dbReference>
<evidence type="ECO:0000313" key="2">
    <source>
        <dbReference type="EMBL" id="AJE49373.1"/>
    </source>
</evidence>
<reference evidence="2 3" key="1">
    <citation type="journal article" date="2014" name="Int. J. Syst. Evol. Microbiol.">
        <title>Celeribacter indicus sp. nov., a polycyclic aromatic hydrocarbon-degrading bacterium from deep-sea sediment and reclassification of Huaishuia halophila as Celeribacter halophilus comb. nov.</title>
        <authorList>
            <person name="Lai Q."/>
            <person name="Cao J."/>
            <person name="Yuan J."/>
            <person name="Li F."/>
            <person name="Shao Z."/>
        </authorList>
    </citation>
    <scope>NUCLEOTIDE SEQUENCE [LARGE SCALE GENOMIC DNA]</scope>
    <source>
        <strain evidence="2">P73</strain>
        <plasmid evidence="3">Plasmid pP73B</plasmid>
    </source>
</reference>
<keyword evidence="2" id="KW-0614">Plasmid</keyword>
<evidence type="ECO:0000259" key="1">
    <source>
        <dbReference type="Pfam" id="PF06527"/>
    </source>
</evidence>
<accession>A0A0B5E132</accession>
<protein>
    <recommendedName>
        <fullName evidence="1">TniQ domain-containing protein</fullName>
    </recommendedName>
</protein>
<dbReference type="AlphaFoldDB" id="A0A0B5E132"/>
<dbReference type="RefSeq" id="WP_007803213.1">
    <property type="nucleotide sequence ID" value="NZ_CP004395.1"/>
</dbReference>
<sequence>MTCIPLPISVTPVPDELLSGWLSRLAASNHCEVADLLAHIGIDAKYAAALDFDLDMLAADRISVAARFDPAFVSSMTFAAMPEAEMRLTAQVPFQACTSCADGGLELRHWRRAWAFDCQICGARLLPKADRQNGAAVSEKLVDRARRGARILERVAVSGSARQLRRAMRAVTFAMGLKALCGDPFFALQSPRPNIRLFCLAAIASAQSRPLVKAALCSMDIDVYARVALLRAYDKEPRLLATVDQIAQRMRLRVGGSATSSQI</sequence>
<keyword evidence="3" id="KW-1185">Reference proteome</keyword>
<feature type="domain" description="TniQ" evidence="1">
    <location>
        <begin position="7"/>
        <end position="117"/>
    </location>
</feature>
<gene>
    <name evidence="2" type="ORF">P73_4658</name>
</gene>
<dbReference type="EMBL" id="CP004395">
    <property type="protein sequence ID" value="AJE49373.1"/>
    <property type="molecule type" value="Genomic_DNA"/>
</dbReference>
<geneLocation type="plasmid" evidence="2 3">
    <name>pP73B</name>
</geneLocation>
<evidence type="ECO:0000313" key="3">
    <source>
        <dbReference type="Proteomes" id="UP000031521"/>
    </source>
</evidence>
<dbReference type="HOGENOM" id="CLU_1056440_0_0_5"/>
<name>A0A0B5E132_9RHOB</name>
<dbReference type="Proteomes" id="UP000031521">
    <property type="component" value="Plasmid pP73B"/>
</dbReference>
<dbReference type="OrthoDB" id="7820794at2"/>
<proteinExistence type="predicted"/>
<organism evidence="2 3">
    <name type="scientific">Celeribacter indicus</name>
    <dbReference type="NCBI Taxonomy" id="1208324"/>
    <lineage>
        <taxon>Bacteria</taxon>
        <taxon>Pseudomonadati</taxon>
        <taxon>Pseudomonadota</taxon>
        <taxon>Alphaproteobacteria</taxon>
        <taxon>Rhodobacterales</taxon>
        <taxon>Roseobacteraceae</taxon>
        <taxon>Celeribacter</taxon>
    </lineage>
</organism>
<dbReference type="KEGG" id="cid:P73_4658"/>